<keyword evidence="1" id="KW-1133">Transmembrane helix</keyword>
<organism evidence="2 3">
    <name type="scientific">Lacicoccus alkaliphilus DSM 16010</name>
    <dbReference type="NCBI Taxonomy" id="1123231"/>
    <lineage>
        <taxon>Bacteria</taxon>
        <taxon>Bacillati</taxon>
        <taxon>Bacillota</taxon>
        <taxon>Bacilli</taxon>
        <taxon>Bacillales</taxon>
        <taxon>Salinicoccaceae</taxon>
        <taxon>Lacicoccus</taxon>
    </lineage>
</organism>
<keyword evidence="3" id="KW-1185">Reference proteome</keyword>
<keyword evidence="1" id="KW-0472">Membrane</keyword>
<protein>
    <submittedName>
        <fullName evidence="2">Uncharacterized protein</fullName>
    </submittedName>
</protein>
<evidence type="ECO:0000256" key="1">
    <source>
        <dbReference type="SAM" id="Phobius"/>
    </source>
</evidence>
<keyword evidence="1" id="KW-0812">Transmembrane</keyword>
<dbReference type="AlphaFoldDB" id="A0A1M7B0Y7"/>
<gene>
    <name evidence="2" type="ORF">SAMN02745189_00310</name>
</gene>
<dbReference type="Proteomes" id="UP000184206">
    <property type="component" value="Unassembled WGS sequence"/>
</dbReference>
<evidence type="ECO:0000313" key="2">
    <source>
        <dbReference type="EMBL" id="SHL48546.1"/>
    </source>
</evidence>
<proteinExistence type="predicted"/>
<sequence>MGLIILVFIIAVSVFVVFKNAKEMESDADVPKDKYGLSKRFMFTVIGSFVFLLVAFVIAFIYL</sequence>
<accession>A0A1M7B0Y7</accession>
<reference evidence="2 3" key="1">
    <citation type="submission" date="2016-11" db="EMBL/GenBank/DDBJ databases">
        <authorList>
            <person name="Jaros S."/>
            <person name="Januszkiewicz K."/>
            <person name="Wedrychowicz H."/>
        </authorList>
    </citation>
    <scope>NUCLEOTIDE SEQUENCE [LARGE SCALE GENOMIC DNA]</scope>
    <source>
        <strain evidence="2 3">DSM 16010</strain>
    </source>
</reference>
<evidence type="ECO:0000313" key="3">
    <source>
        <dbReference type="Proteomes" id="UP000184206"/>
    </source>
</evidence>
<dbReference type="EMBL" id="FRCF01000002">
    <property type="protein sequence ID" value="SHL48546.1"/>
    <property type="molecule type" value="Genomic_DNA"/>
</dbReference>
<name>A0A1M7B0Y7_9BACL</name>
<feature type="transmembrane region" description="Helical" evidence="1">
    <location>
        <begin position="43"/>
        <end position="62"/>
    </location>
</feature>